<feature type="transmembrane region" description="Helical" evidence="6">
    <location>
        <begin position="523"/>
        <end position="544"/>
    </location>
</feature>
<evidence type="ECO:0000256" key="4">
    <source>
        <dbReference type="ARBA" id="ARBA00022989"/>
    </source>
</evidence>
<keyword evidence="2" id="KW-0813">Transport</keyword>
<accession>A0A0K1QFU4</accession>
<feature type="transmembrane region" description="Helical" evidence="6">
    <location>
        <begin position="355"/>
        <end position="374"/>
    </location>
</feature>
<protein>
    <submittedName>
        <fullName evidence="7">Oligopeptide transporter, OPT family</fullName>
    </submittedName>
</protein>
<evidence type="ECO:0000313" key="7">
    <source>
        <dbReference type="EMBL" id="AKV04646.1"/>
    </source>
</evidence>
<comment type="subcellular location">
    <subcellularLocation>
        <location evidence="1">Membrane</location>
        <topology evidence="1">Multi-pass membrane protein</topology>
    </subcellularLocation>
</comment>
<dbReference type="InterPro" id="IPR004813">
    <property type="entry name" value="OPT"/>
</dbReference>
<dbReference type="OrthoDB" id="9809340at2"/>
<dbReference type="Pfam" id="PF03169">
    <property type="entry name" value="OPT"/>
    <property type="match status" value="2"/>
</dbReference>
<feature type="transmembrane region" description="Helical" evidence="6">
    <location>
        <begin position="47"/>
        <end position="69"/>
    </location>
</feature>
<keyword evidence="8" id="KW-1185">Reference proteome</keyword>
<evidence type="ECO:0000256" key="6">
    <source>
        <dbReference type="SAM" id="Phobius"/>
    </source>
</evidence>
<feature type="transmembrane region" description="Helical" evidence="6">
    <location>
        <begin position="657"/>
        <end position="679"/>
    </location>
</feature>
<feature type="transmembrane region" description="Helical" evidence="6">
    <location>
        <begin position="112"/>
        <end position="137"/>
    </location>
</feature>
<dbReference type="PANTHER" id="PTHR31645">
    <property type="entry name" value="OLIGOPEPTIDE TRANSPORTER YGL114W-RELATED"/>
    <property type="match status" value="1"/>
</dbReference>
<keyword evidence="4 6" id="KW-1133">Transmembrane helix</keyword>
<dbReference type="Proteomes" id="UP000064967">
    <property type="component" value="Chromosome"/>
</dbReference>
<feature type="transmembrane region" description="Helical" evidence="6">
    <location>
        <begin position="75"/>
        <end position="100"/>
    </location>
</feature>
<evidence type="ECO:0000256" key="2">
    <source>
        <dbReference type="ARBA" id="ARBA00022448"/>
    </source>
</evidence>
<feature type="transmembrane region" description="Helical" evidence="6">
    <location>
        <begin position="590"/>
        <end position="608"/>
    </location>
</feature>
<dbReference type="PANTHER" id="PTHR31645:SF0">
    <property type="entry name" value="OLIGOPEPTIDE TRANSPORTER YGL114W-RELATED"/>
    <property type="match status" value="1"/>
</dbReference>
<proteinExistence type="predicted"/>
<evidence type="ECO:0000256" key="5">
    <source>
        <dbReference type="ARBA" id="ARBA00023136"/>
    </source>
</evidence>
<reference evidence="7 8" key="1">
    <citation type="submission" date="2015-08" db="EMBL/GenBank/DDBJ databases">
        <authorList>
            <person name="Babu N.S."/>
            <person name="Beckwith C.J."/>
            <person name="Beseler K.G."/>
            <person name="Brison A."/>
            <person name="Carone J.V."/>
            <person name="Caskin T.P."/>
            <person name="Diamond M."/>
            <person name="Durham M.E."/>
            <person name="Foxe J.M."/>
            <person name="Go M."/>
            <person name="Henderson B.A."/>
            <person name="Jones I.B."/>
            <person name="McGettigan J.A."/>
            <person name="Micheletti S.J."/>
            <person name="Nasrallah M.E."/>
            <person name="Ortiz D."/>
            <person name="Piller C.R."/>
            <person name="Privatt S.R."/>
            <person name="Schneider S.L."/>
            <person name="Sharp S."/>
            <person name="Smith T.C."/>
            <person name="Stanton J.D."/>
            <person name="Ullery H.E."/>
            <person name="Wilson R.J."/>
            <person name="Serrano M.G."/>
            <person name="Buck G."/>
            <person name="Lee V."/>
            <person name="Wang Y."/>
            <person name="Carvalho R."/>
            <person name="Voegtly L."/>
            <person name="Shi R."/>
            <person name="Duckworth R."/>
            <person name="Johnson A."/>
            <person name="Loviza R."/>
            <person name="Walstead R."/>
            <person name="Shah Z."/>
            <person name="Kiflezghi M."/>
            <person name="Wade K."/>
            <person name="Ball S.L."/>
            <person name="Bradley K.W."/>
            <person name="Asai D.J."/>
            <person name="Bowman C.A."/>
            <person name="Russell D.A."/>
            <person name="Pope W.H."/>
            <person name="Jacobs-Sera D."/>
            <person name="Hendrix R.W."/>
            <person name="Hatfull G.F."/>
        </authorList>
    </citation>
    <scope>NUCLEOTIDE SEQUENCE [LARGE SCALE GENOMIC DNA]</scope>
    <source>
        <strain evidence="7 8">DSM 27648</strain>
    </source>
</reference>
<feature type="transmembrane region" description="Helical" evidence="6">
    <location>
        <begin position="413"/>
        <end position="433"/>
    </location>
</feature>
<feature type="transmembrane region" description="Helical" evidence="6">
    <location>
        <begin position="620"/>
        <end position="645"/>
    </location>
</feature>
<dbReference type="GO" id="GO:0035673">
    <property type="term" value="F:oligopeptide transmembrane transporter activity"/>
    <property type="evidence" value="ECO:0007669"/>
    <property type="project" value="InterPro"/>
</dbReference>
<feature type="transmembrane region" description="Helical" evidence="6">
    <location>
        <begin position="439"/>
        <end position="459"/>
    </location>
</feature>
<feature type="transmembrane region" description="Helical" evidence="6">
    <location>
        <begin position="149"/>
        <end position="170"/>
    </location>
</feature>
<keyword evidence="3 6" id="KW-0812">Transmembrane</keyword>
<dbReference type="GO" id="GO:0016020">
    <property type="term" value="C:membrane"/>
    <property type="evidence" value="ECO:0007669"/>
    <property type="project" value="UniProtKB-SubCell"/>
</dbReference>
<dbReference type="KEGG" id="llu:AKJ09_11309"/>
<sequence>MSFFQKPPVTPEEIEASKPLEIPPETVLGFDEAEWYARAYRHDSPQLTFRAVAMGTVLGFFLSFTNVYIGLKTGWFLGVGLTACILSYAIWNGLLSAGLAKTPLSILETTCAVSTASSAGYATGNMVISSIPAMLLLTVTEANPGGTHIRWQVLAPWIFFLAALGVTLAIPMKRSMINREKLKFPSGTAAAVTLQSLYSRGNEALVKARVLFGTAMVSAFVPLLKELEIRKVGIDPKTGKALREALVPGQSNVFDWITNVLPDSWTHRMLNAGPAKLHPGGAPFHLSDYQLKLDHGLALLFAGVIIGLRITGWMVVGGLILAIFIDPIALDWQWTNAAGVTVGAASKPASAWKEIGIWIGAPMLVASGLVSFAAQWRTIVRALASLGPTKRNASAATEGAAISPDQVEVPGSWFIAGMIFSGIGIVVIAWLAFDIPVHLGILAIAMTFVLSLVACRATGESDITPGGPLGKIVQLTYGVLMPQSTTANLQTAAITSGASLASADLLNDLKSGYLLGASPRRQFLAQAFGILTGTVATVLCYFILVPDATVLTGTDTKPPAFPAPSAQQWKAVAEVFKYGLGNLHPMAQAGIKWGIAIGVILALAELYAPKQYKKWIPSPTGIGLGMVLPFFYPLAMFLGALFAAVAERVNKTWAERYLIAIAAGGVAGESIIGVIVQALNNFVLN</sequence>
<organism evidence="7 8">
    <name type="scientific">Labilithrix luteola</name>
    <dbReference type="NCBI Taxonomy" id="1391654"/>
    <lineage>
        <taxon>Bacteria</taxon>
        <taxon>Pseudomonadati</taxon>
        <taxon>Myxococcota</taxon>
        <taxon>Polyangia</taxon>
        <taxon>Polyangiales</taxon>
        <taxon>Labilitrichaceae</taxon>
        <taxon>Labilithrix</taxon>
    </lineage>
</organism>
<dbReference type="NCBIfam" id="TIGR00728">
    <property type="entry name" value="OPT_sfam"/>
    <property type="match status" value="1"/>
</dbReference>
<evidence type="ECO:0000256" key="3">
    <source>
        <dbReference type="ARBA" id="ARBA00022692"/>
    </source>
</evidence>
<keyword evidence="5 6" id="KW-0472">Membrane</keyword>
<feature type="transmembrane region" description="Helical" evidence="6">
    <location>
        <begin position="297"/>
        <end position="325"/>
    </location>
</feature>
<dbReference type="EMBL" id="CP012333">
    <property type="protein sequence ID" value="AKV04646.1"/>
    <property type="molecule type" value="Genomic_DNA"/>
</dbReference>
<dbReference type="InterPro" id="IPR045035">
    <property type="entry name" value="YSL-like"/>
</dbReference>
<name>A0A0K1QFU4_9BACT</name>
<evidence type="ECO:0000256" key="1">
    <source>
        <dbReference type="ARBA" id="ARBA00004141"/>
    </source>
</evidence>
<dbReference type="STRING" id="1391654.AKJ09_11309"/>
<gene>
    <name evidence="7" type="ORF">AKJ09_11309</name>
</gene>
<evidence type="ECO:0000313" key="8">
    <source>
        <dbReference type="Proteomes" id="UP000064967"/>
    </source>
</evidence>
<dbReference type="RefSeq" id="WP_146655235.1">
    <property type="nucleotide sequence ID" value="NZ_CP012333.1"/>
</dbReference>
<dbReference type="AlphaFoldDB" id="A0A0K1QFU4"/>